<gene>
    <name evidence="1" type="ORF">X975_14016</name>
</gene>
<reference evidence="1 2" key="1">
    <citation type="submission" date="2013-11" db="EMBL/GenBank/DDBJ databases">
        <title>Genome sequencing of Stegodyphus mimosarum.</title>
        <authorList>
            <person name="Bechsgaard J."/>
        </authorList>
    </citation>
    <scope>NUCLEOTIDE SEQUENCE [LARGE SCALE GENOMIC DNA]</scope>
</reference>
<sequence>MDSGVQLQTIHLVCRRVLQHHGDRRRSGRSNVSGWNERFSFQVGKDVLMLSLQKRIKLPKIRLLNL</sequence>
<evidence type="ECO:0000313" key="1">
    <source>
        <dbReference type="EMBL" id="KFM62736.1"/>
    </source>
</evidence>
<dbReference type="EMBL" id="KK114559">
    <property type="protein sequence ID" value="KFM62736.1"/>
    <property type="molecule type" value="Genomic_DNA"/>
</dbReference>
<dbReference type="AlphaFoldDB" id="A0A087TC97"/>
<feature type="non-terminal residue" evidence="1">
    <location>
        <position position="66"/>
    </location>
</feature>
<proteinExistence type="predicted"/>
<accession>A0A087TC97</accession>
<protein>
    <submittedName>
        <fullName evidence="1">Uncharacterized protein</fullName>
    </submittedName>
</protein>
<dbReference type="Proteomes" id="UP000054359">
    <property type="component" value="Unassembled WGS sequence"/>
</dbReference>
<keyword evidence="2" id="KW-1185">Reference proteome</keyword>
<name>A0A087TC97_STEMI</name>
<organism evidence="1 2">
    <name type="scientific">Stegodyphus mimosarum</name>
    <name type="common">African social velvet spider</name>
    <dbReference type="NCBI Taxonomy" id="407821"/>
    <lineage>
        <taxon>Eukaryota</taxon>
        <taxon>Metazoa</taxon>
        <taxon>Ecdysozoa</taxon>
        <taxon>Arthropoda</taxon>
        <taxon>Chelicerata</taxon>
        <taxon>Arachnida</taxon>
        <taxon>Araneae</taxon>
        <taxon>Araneomorphae</taxon>
        <taxon>Entelegynae</taxon>
        <taxon>Eresoidea</taxon>
        <taxon>Eresidae</taxon>
        <taxon>Stegodyphus</taxon>
    </lineage>
</organism>
<evidence type="ECO:0000313" key="2">
    <source>
        <dbReference type="Proteomes" id="UP000054359"/>
    </source>
</evidence>